<organism evidence="2 3">
    <name type="scientific">Coemansia biformis</name>
    <dbReference type="NCBI Taxonomy" id="1286918"/>
    <lineage>
        <taxon>Eukaryota</taxon>
        <taxon>Fungi</taxon>
        <taxon>Fungi incertae sedis</taxon>
        <taxon>Zoopagomycota</taxon>
        <taxon>Kickxellomycotina</taxon>
        <taxon>Kickxellomycetes</taxon>
        <taxon>Kickxellales</taxon>
        <taxon>Kickxellaceae</taxon>
        <taxon>Coemansia</taxon>
    </lineage>
</organism>
<accession>A0A9W7Y7C6</accession>
<evidence type="ECO:0000313" key="3">
    <source>
        <dbReference type="Proteomes" id="UP001143981"/>
    </source>
</evidence>
<sequence length="83" mass="8569">LPGRPDRLCGLGHTTPTADGRARCAPPVPGGCYTPGEIGPGATAQATVSGLHLQRRVHGDVDPIAETRGGRQRNLPPRIVLAS</sequence>
<feature type="non-terminal residue" evidence="2">
    <location>
        <position position="83"/>
    </location>
</feature>
<evidence type="ECO:0000313" key="2">
    <source>
        <dbReference type="EMBL" id="KAJ1725872.1"/>
    </source>
</evidence>
<name>A0A9W7Y7C6_9FUNG</name>
<protein>
    <submittedName>
        <fullName evidence="2">Uncharacterized protein</fullName>
    </submittedName>
</protein>
<gene>
    <name evidence="2" type="ORF">LPJ61_005595</name>
</gene>
<keyword evidence="3" id="KW-1185">Reference proteome</keyword>
<dbReference type="EMBL" id="JANBOI010001957">
    <property type="protein sequence ID" value="KAJ1725872.1"/>
    <property type="molecule type" value="Genomic_DNA"/>
</dbReference>
<proteinExistence type="predicted"/>
<evidence type="ECO:0000256" key="1">
    <source>
        <dbReference type="SAM" id="MobiDB-lite"/>
    </source>
</evidence>
<reference evidence="2" key="1">
    <citation type="submission" date="2022-07" db="EMBL/GenBank/DDBJ databases">
        <title>Phylogenomic reconstructions and comparative analyses of Kickxellomycotina fungi.</title>
        <authorList>
            <person name="Reynolds N.K."/>
            <person name="Stajich J.E."/>
            <person name="Barry K."/>
            <person name="Grigoriev I.V."/>
            <person name="Crous P."/>
            <person name="Smith M.E."/>
        </authorList>
    </citation>
    <scope>NUCLEOTIDE SEQUENCE</scope>
    <source>
        <strain evidence="2">BCRC 34381</strain>
    </source>
</reference>
<feature type="region of interest" description="Disordered" evidence="1">
    <location>
        <begin position="64"/>
        <end position="83"/>
    </location>
</feature>
<comment type="caution">
    <text evidence="2">The sequence shown here is derived from an EMBL/GenBank/DDBJ whole genome shotgun (WGS) entry which is preliminary data.</text>
</comment>
<dbReference type="Proteomes" id="UP001143981">
    <property type="component" value="Unassembled WGS sequence"/>
</dbReference>
<dbReference type="AlphaFoldDB" id="A0A9W7Y7C6"/>
<feature type="non-terminal residue" evidence="2">
    <location>
        <position position="1"/>
    </location>
</feature>